<proteinExistence type="predicted"/>
<protein>
    <submittedName>
        <fullName evidence="1">Uncharacterized protein</fullName>
    </submittedName>
</protein>
<dbReference type="AlphaFoldDB" id="A0AAP0LL35"/>
<dbReference type="Proteomes" id="UP001428341">
    <property type="component" value="Unassembled WGS sequence"/>
</dbReference>
<gene>
    <name evidence="1" type="ORF">WN944_027018</name>
</gene>
<dbReference type="EMBL" id="JBCGBO010000025">
    <property type="protein sequence ID" value="KAK9175014.1"/>
    <property type="molecule type" value="Genomic_DNA"/>
</dbReference>
<evidence type="ECO:0000313" key="1">
    <source>
        <dbReference type="EMBL" id="KAK9175014.1"/>
    </source>
</evidence>
<organism evidence="1 2">
    <name type="scientific">Citrus x changshan-huyou</name>
    <dbReference type="NCBI Taxonomy" id="2935761"/>
    <lineage>
        <taxon>Eukaryota</taxon>
        <taxon>Viridiplantae</taxon>
        <taxon>Streptophyta</taxon>
        <taxon>Embryophyta</taxon>
        <taxon>Tracheophyta</taxon>
        <taxon>Spermatophyta</taxon>
        <taxon>Magnoliopsida</taxon>
        <taxon>eudicotyledons</taxon>
        <taxon>Gunneridae</taxon>
        <taxon>Pentapetalae</taxon>
        <taxon>rosids</taxon>
        <taxon>malvids</taxon>
        <taxon>Sapindales</taxon>
        <taxon>Rutaceae</taxon>
        <taxon>Aurantioideae</taxon>
        <taxon>Citrus</taxon>
    </lineage>
</organism>
<accession>A0AAP0LL35</accession>
<reference evidence="1 2" key="1">
    <citation type="submission" date="2024-05" db="EMBL/GenBank/DDBJ databases">
        <title>Haplotype-resolved chromosome-level genome assembly of Huyou (Citrus changshanensis).</title>
        <authorList>
            <person name="Miao C."/>
            <person name="Chen W."/>
            <person name="Wu Y."/>
            <person name="Wang L."/>
            <person name="Zhao S."/>
            <person name="Grierson D."/>
            <person name="Xu C."/>
            <person name="Chen K."/>
        </authorList>
    </citation>
    <scope>NUCLEOTIDE SEQUENCE [LARGE SCALE GENOMIC DNA]</scope>
    <source>
        <strain evidence="1">01-14</strain>
        <tissue evidence="1">Leaf</tissue>
    </source>
</reference>
<sequence length="121" mass="13188">MSAVVSDNTSMGVPLSHLCVLMDKVAGRHRRYPSLGRVFRVHLSGRCLRWKDILHKSLGKRVPSSAKGTTGLARRSFMGAMKGYLGECPMDTDLSHNPSPTLVDQLGIGDVGGMRRKSRPA</sequence>
<name>A0AAP0LL35_9ROSI</name>
<evidence type="ECO:0000313" key="2">
    <source>
        <dbReference type="Proteomes" id="UP001428341"/>
    </source>
</evidence>
<keyword evidence="2" id="KW-1185">Reference proteome</keyword>
<comment type="caution">
    <text evidence="1">The sequence shown here is derived from an EMBL/GenBank/DDBJ whole genome shotgun (WGS) entry which is preliminary data.</text>
</comment>